<dbReference type="STRING" id="1088818.A0A2H9ZRE6"/>
<dbReference type="GO" id="GO:0032259">
    <property type="term" value="P:methylation"/>
    <property type="evidence" value="ECO:0007669"/>
    <property type="project" value="UniProtKB-KW"/>
</dbReference>
<keyword evidence="3 4" id="KW-0808">Transferase</keyword>
<dbReference type="PANTHER" id="PTHR22809">
    <property type="entry name" value="METHYLTRANSFERASE-RELATED"/>
    <property type="match status" value="1"/>
</dbReference>
<comment type="similarity">
    <text evidence="1 4">Belongs to the methyltransferase superfamily. METL family.</text>
</comment>
<reference evidence="5 6" key="1">
    <citation type="journal article" date="2017" name="Nature">
        <title>The Apostasia genome and the evolution of orchids.</title>
        <authorList>
            <person name="Zhang G.Q."/>
            <person name="Liu K.W."/>
            <person name="Li Z."/>
            <person name="Lohaus R."/>
            <person name="Hsiao Y.Y."/>
            <person name="Niu S.C."/>
            <person name="Wang J.Y."/>
            <person name="Lin Y.C."/>
            <person name="Xu Q."/>
            <person name="Chen L.J."/>
            <person name="Yoshida K."/>
            <person name="Fujiwara S."/>
            <person name="Wang Z.W."/>
            <person name="Zhang Y.Q."/>
            <person name="Mitsuda N."/>
            <person name="Wang M."/>
            <person name="Liu G.H."/>
            <person name="Pecoraro L."/>
            <person name="Huang H.X."/>
            <person name="Xiao X.J."/>
            <person name="Lin M."/>
            <person name="Wu X.Y."/>
            <person name="Wu W.L."/>
            <person name="Chen Y.Y."/>
            <person name="Chang S.B."/>
            <person name="Sakamoto S."/>
            <person name="Ohme-Takagi M."/>
            <person name="Yagi M."/>
            <person name="Zeng S.J."/>
            <person name="Shen C.Y."/>
            <person name="Yeh C.M."/>
            <person name="Luo Y.B."/>
            <person name="Tsai W.C."/>
            <person name="Van de Peer Y."/>
            <person name="Liu Z.J."/>
        </authorList>
    </citation>
    <scope>NUCLEOTIDE SEQUENCE [LARGE SCALE GENOMIC DNA]</scope>
    <source>
        <strain evidence="6">cv. Shenzhen</strain>
        <tissue evidence="5">Stem</tissue>
    </source>
</reference>
<evidence type="ECO:0000313" key="5">
    <source>
        <dbReference type="EMBL" id="PKA45862.1"/>
    </source>
</evidence>
<evidence type="ECO:0000313" key="6">
    <source>
        <dbReference type="Proteomes" id="UP000236161"/>
    </source>
</evidence>
<dbReference type="SUPFAM" id="SSF53335">
    <property type="entry name" value="S-adenosyl-L-methionine-dependent methyltransferases"/>
    <property type="match status" value="1"/>
</dbReference>
<dbReference type="OrthoDB" id="417697at2759"/>
<dbReference type="InterPro" id="IPR029063">
    <property type="entry name" value="SAM-dependent_MTases_sf"/>
</dbReference>
<dbReference type="Proteomes" id="UP000236161">
    <property type="component" value="Unassembled WGS sequence"/>
</dbReference>
<evidence type="ECO:0000256" key="3">
    <source>
        <dbReference type="ARBA" id="ARBA00022679"/>
    </source>
</evidence>
<dbReference type="Pfam" id="PF13489">
    <property type="entry name" value="Methyltransf_23"/>
    <property type="match status" value="1"/>
</dbReference>
<dbReference type="CDD" id="cd02440">
    <property type="entry name" value="AdoMet_MTases"/>
    <property type="match status" value="1"/>
</dbReference>
<gene>
    <name evidence="5" type="ORF">AXF42_Ash016888</name>
</gene>
<dbReference type="InterPro" id="IPR026113">
    <property type="entry name" value="METTL2/6/8-like"/>
</dbReference>
<dbReference type="PANTHER" id="PTHR22809:SF14">
    <property type="entry name" value="TRNA N(3)-METHYLCYTIDINE METHYLTRANSFERASE"/>
    <property type="match status" value="1"/>
</dbReference>
<name>A0A2H9ZRE6_9ASPA</name>
<sequence length="324" mass="37101">MAEEENQAQYFSRDFSWEELRDKVERNPSLRYHLSPSPSSPHPGDAIADAWRSFHSRHSSGKFFKERRYLLKEFPELIDCDSPICVLEVGCGNGSTALPILRAKPNVFVFACDCSREALERAEEMVSSSNLASVKHQFRTFVHDFSVNRFPDWLLCSSCQNSVRIQSHNKAEIEENGLIWLSDLSFFGAECCIGGIDFVTMIFTLSAVPLQKMPYVIAECISVLKPGGLLLFRDYGLYDMTMLRFPPDQKVGFREYMRSDGTLSYFFSLDSVRSLFLGAGFVELELEYCCVISVNHRMNKKMHRVWVHGKFQKPVHRSLGLSTR</sequence>
<keyword evidence="6" id="KW-1185">Reference proteome</keyword>
<dbReference type="Gene3D" id="3.40.50.150">
    <property type="entry name" value="Vaccinia Virus protein VP39"/>
    <property type="match status" value="1"/>
</dbReference>
<dbReference type="GO" id="GO:0008173">
    <property type="term" value="F:RNA methyltransferase activity"/>
    <property type="evidence" value="ECO:0007669"/>
    <property type="project" value="UniProtKB-ARBA"/>
</dbReference>
<dbReference type="GO" id="GO:0008757">
    <property type="term" value="F:S-adenosylmethionine-dependent methyltransferase activity"/>
    <property type="evidence" value="ECO:0007669"/>
    <property type="project" value="UniProtKB-ARBA"/>
</dbReference>
<dbReference type="EC" id="2.1.1.-" evidence="4"/>
<proteinExistence type="inferred from homology"/>
<comment type="function">
    <text evidence="4">S-adenosyl-L-methionine-dependent methyltransferase.</text>
</comment>
<accession>A0A2H9ZRE6</accession>
<evidence type="ECO:0000256" key="1">
    <source>
        <dbReference type="ARBA" id="ARBA00009725"/>
    </source>
</evidence>
<dbReference type="EMBL" id="KZ454678">
    <property type="protein sequence ID" value="PKA45862.1"/>
    <property type="molecule type" value="Genomic_DNA"/>
</dbReference>
<organism evidence="5 6">
    <name type="scientific">Apostasia shenzhenica</name>
    <dbReference type="NCBI Taxonomy" id="1088818"/>
    <lineage>
        <taxon>Eukaryota</taxon>
        <taxon>Viridiplantae</taxon>
        <taxon>Streptophyta</taxon>
        <taxon>Embryophyta</taxon>
        <taxon>Tracheophyta</taxon>
        <taxon>Spermatophyta</taxon>
        <taxon>Magnoliopsida</taxon>
        <taxon>Liliopsida</taxon>
        <taxon>Asparagales</taxon>
        <taxon>Orchidaceae</taxon>
        <taxon>Apostasioideae</taxon>
        <taxon>Apostasia</taxon>
    </lineage>
</organism>
<protein>
    <recommendedName>
        <fullName evidence="4">tRNA N(3)-methylcytidine methyltransferase</fullName>
        <ecNumber evidence="4">2.1.1.-</ecNumber>
    </recommendedName>
</protein>
<evidence type="ECO:0000256" key="4">
    <source>
        <dbReference type="PIRNR" id="PIRNR037755"/>
    </source>
</evidence>
<keyword evidence="2 4" id="KW-0489">Methyltransferase</keyword>
<dbReference type="PIRSF" id="PIRSF037755">
    <property type="entry name" value="Mettl2_prd"/>
    <property type="match status" value="1"/>
</dbReference>
<evidence type="ECO:0000256" key="2">
    <source>
        <dbReference type="ARBA" id="ARBA00022603"/>
    </source>
</evidence>
<dbReference type="AlphaFoldDB" id="A0A2H9ZRE6"/>